<gene>
    <name evidence="10" type="ORF">CLV99_4122</name>
</gene>
<dbReference type="InterPro" id="IPR023996">
    <property type="entry name" value="TonB-dep_OMP_SusC/RagA"/>
</dbReference>
<dbReference type="Gene3D" id="2.170.130.10">
    <property type="entry name" value="TonB-dependent receptor, plug domain"/>
    <property type="match status" value="1"/>
</dbReference>
<evidence type="ECO:0000256" key="8">
    <source>
        <dbReference type="SAM" id="SignalP"/>
    </source>
</evidence>
<comment type="caution">
    <text evidence="10">The sequence shown here is derived from an EMBL/GenBank/DDBJ whole genome shotgun (WGS) entry which is preliminary data.</text>
</comment>
<dbReference type="NCBIfam" id="TIGR04056">
    <property type="entry name" value="OMP_RagA_SusC"/>
    <property type="match status" value="1"/>
</dbReference>
<dbReference type="InterPro" id="IPR039426">
    <property type="entry name" value="TonB-dep_rcpt-like"/>
</dbReference>
<accession>A0A4R6W7U5</accession>
<comment type="subcellular location">
    <subcellularLocation>
        <location evidence="1 7">Cell outer membrane</location>
        <topology evidence="1 7">Multi-pass membrane protein</topology>
    </subcellularLocation>
</comment>
<keyword evidence="11" id="KW-1185">Reference proteome</keyword>
<evidence type="ECO:0000313" key="11">
    <source>
        <dbReference type="Proteomes" id="UP000295292"/>
    </source>
</evidence>
<proteinExistence type="inferred from homology"/>
<comment type="similarity">
    <text evidence="7">Belongs to the TonB-dependent receptor family.</text>
</comment>
<keyword evidence="4 7" id="KW-0812">Transmembrane</keyword>
<dbReference type="Pfam" id="PF13715">
    <property type="entry name" value="CarbopepD_reg_2"/>
    <property type="match status" value="1"/>
</dbReference>
<keyword evidence="6 7" id="KW-0998">Cell outer membrane</keyword>
<evidence type="ECO:0000256" key="7">
    <source>
        <dbReference type="PROSITE-ProRule" id="PRU01360"/>
    </source>
</evidence>
<evidence type="ECO:0000256" key="5">
    <source>
        <dbReference type="ARBA" id="ARBA00023136"/>
    </source>
</evidence>
<dbReference type="RefSeq" id="WP_133586279.1">
    <property type="nucleotide sequence ID" value="NZ_SNYV01000018.1"/>
</dbReference>
<dbReference type="AlphaFoldDB" id="A0A4R6W7U5"/>
<dbReference type="Gene3D" id="2.40.170.20">
    <property type="entry name" value="TonB-dependent receptor, beta-barrel domain"/>
    <property type="match status" value="1"/>
</dbReference>
<dbReference type="Proteomes" id="UP000295292">
    <property type="component" value="Unassembled WGS sequence"/>
</dbReference>
<dbReference type="SUPFAM" id="SSF56935">
    <property type="entry name" value="Porins"/>
    <property type="match status" value="1"/>
</dbReference>
<keyword evidence="2 7" id="KW-0813">Transport</keyword>
<evidence type="ECO:0000256" key="2">
    <source>
        <dbReference type="ARBA" id="ARBA00022448"/>
    </source>
</evidence>
<evidence type="ECO:0000256" key="1">
    <source>
        <dbReference type="ARBA" id="ARBA00004571"/>
    </source>
</evidence>
<dbReference type="Gene3D" id="2.60.40.1120">
    <property type="entry name" value="Carboxypeptidase-like, regulatory domain"/>
    <property type="match status" value="1"/>
</dbReference>
<evidence type="ECO:0000259" key="9">
    <source>
        <dbReference type="Pfam" id="PF07715"/>
    </source>
</evidence>
<feature type="chain" id="PRO_5020543652" evidence="8">
    <location>
        <begin position="21"/>
        <end position="1182"/>
    </location>
</feature>
<dbReference type="Pfam" id="PF07715">
    <property type="entry name" value="Plug"/>
    <property type="match status" value="1"/>
</dbReference>
<dbReference type="GO" id="GO:0009279">
    <property type="term" value="C:cell outer membrane"/>
    <property type="evidence" value="ECO:0007669"/>
    <property type="project" value="UniProtKB-SubCell"/>
</dbReference>
<dbReference type="InterPro" id="IPR008969">
    <property type="entry name" value="CarboxyPept-like_regulatory"/>
</dbReference>
<evidence type="ECO:0000256" key="4">
    <source>
        <dbReference type="ARBA" id="ARBA00022692"/>
    </source>
</evidence>
<keyword evidence="8" id="KW-0732">Signal</keyword>
<dbReference type="NCBIfam" id="TIGR04057">
    <property type="entry name" value="SusC_RagA_signa"/>
    <property type="match status" value="1"/>
</dbReference>
<dbReference type="InterPro" id="IPR012910">
    <property type="entry name" value="Plug_dom"/>
</dbReference>
<keyword evidence="5 7" id="KW-0472">Membrane</keyword>
<evidence type="ECO:0000256" key="3">
    <source>
        <dbReference type="ARBA" id="ARBA00022452"/>
    </source>
</evidence>
<feature type="domain" description="TonB-dependent receptor plug" evidence="9">
    <location>
        <begin position="204"/>
        <end position="322"/>
    </location>
</feature>
<dbReference type="InterPro" id="IPR023997">
    <property type="entry name" value="TonB-dep_OMP_SusC/RagA_CS"/>
</dbReference>
<organism evidence="10 11">
    <name type="scientific">Sphingobacterium yanglingense</name>
    <dbReference type="NCBI Taxonomy" id="1437280"/>
    <lineage>
        <taxon>Bacteria</taxon>
        <taxon>Pseudomonadati</taxon>
        <taxon>Bacteroidota</taxon>
        <taxon>Sphingobacteriia</taxon>
        <taxon>Sphingobacteriales</taxon>
        <taxon>Sphingobacteriaceae</taxon>
        <taxon>Sphingobacterium</taxon>
    </lineage>
</organism>
<reference evidence="10 11" key="1">
    <citation type="submission" date="2019-03" db="EMBL/GenBank/DDBJ databases">
        <title>Genomic Encyclopedia of Archaeal and Bacterial Type Strains, Phase II (KMG-II): from individual species to whole genera.</title>
        <authorList>
            <person name="Goeker M."/>
        </authorList>
    </citation>
    <scope>NUCLEOTIDE SEQUENCE [LARGE SCALE GENOMIC DNA]</scope>
    <source>
        <strain evidence="10 11">DSM 28353</strain>
    </source>
</reference>
<evidence type="ECO:0000256" key="6">
    <source>
        <dbReference type="ARBA" id="ARBA00023237"/>
    </source>
</evidence>
<name>A0A4R6W7U5_9SPHI</name>
<dbReference type="OrthoDB" id="9768177at2"/>
<dbReference type="InterPro" id="IPR036942">
    <property type="entry name" value="Beta-barrel_TonB_sf"/>
</dbReference>
<keyword evidence="3 7" id="KW-1134">Transmembrane beta strand</keyword>
<sequence>MKPNLFILFACLLAAVNGYAQKKVSLQQALGEVTRVYGTKFSYEEGLLGTTQVQSDLLPKNKTKPVESVLKDILYTNGFLFLYVQNNYYTIICDNQPVKSEKDNQRYWKIITGTVKDSKGNPLVGVTVMPDTYAARTGVTTSSDGRFTLRLEQPTEAVIFSFVGMEPQKRLIGSANQINVLMGEALNQLDEVEVVSTGYQKISKERATGAFGQITSKELKEVPAVNLLERIEGTIPGVQVDLRTNELTVRGINSFNTDGNSRRPLIVVDGFPAIEQNLVENTTQFANNSILNKFNPADIESITVLKDAAASSIWGAQAANGVIVIETKKGRVSDPTISFSTNLSISAPADLSNINRMSSRDYVELEKELFSLGFVPDPDNWYYDPVWTPFNPNMPASEAVQWMFKAKRNEITQNELDVQLERLSNVNNFSQIRKNLLQNAVSQQYNLSLSGGNARTTYMVSGNYSDDVPVFKSNRGQTFFVNSNLTTNFLNQRLKLTTGINYNYAKSSSNQVAANALGNNPEALRPYELLKDDNGNLVRKSLKFTDPVLADFYSRGLYDWTYNPIEELNYNNYTMGDNRFRINAQLDGKINSWAGLSLSGMLQRTLAETTQLDELKSYSMRDFLNYATTVDFENNSFTRNLPQGGRMLLRNENSTMYNVRLQGNIDKSWWQDKVNLNMIVGGEISSQTGINYAQTRYGFNEDTYSSVNYDQNGSYMGIQGWEQSLGVSDGSIGRPNIRKLSYYSNAALSFLNGKYIVSGSARFDDMTLIGISREKRAKPIWSSGVKWNIKSERFLSEQNWLNALNLRVTYGVGGTLPSGGSNVTVIDLQGPDGQTGEIPAVISAPRNPEVGWERVYTQNYGLDFTILDNRLSVNFDLYKKHTKDILYNFPFNSTYGWSSVQFNGGTMESNGIDLGVSGRIVQNNNFRWQSIFNFSYNTNKVTDSRFQITDISQYIYGSLLGGMPVDYLYAYKWAGLDETGQSQIAKANGEIVKSTQGGRNIFAREDLVYMGRTTAPYFGGFMNNFTYKGVNLGVRISYEMGHVRRLQSFNNYPQYQGVQYGILGTNELMVQRWRNPGDEANTDVPGLKNINTNSFNRFRDSENMTIDASHIRLQQISLGYSFPSSFTAKTPFKSLGVNAAVRNLGILWKANKMGVDPLYVRNNSYNNLAPTKNYFLTIDASF</sequence>
<feature type="signal peptide" evidence="8">
    <location>
        <begin position="1"/>
        <end position="20"/>
    </location>
</feature>
<dbReference type="PROSITE" id="PS52016">
    <property type="entry name" value="TONB_DEPENDENT_REC_3"/>
    <property type="match status" value="1"/>
</dbReference>
<dbReference type="SUPFAM" id="SSF49464">
    <property type="entry name" value="Carboxypeptidase regulatory domain-like"/>
    <property type="match status" value="1"/>
</dbReference>
<dbReference type="InterPro" id="IPR037066">
    <property type="entry name" value="Plug_dom_sf"/>
</dbReference>
<dbReference type="EMBL" id="SNYV01000018">
    <property type="protein sequence ID" value="TDQ73686.1"/>
    <property type="molecule type" value="Genomic_DNA"/>
</dbReference>
<evidence type="ECO:0000313" key="10">
    <source>
        <dbReference type="EMBL" id="TDQ73686.1"/>
    </source>
</evidence>
<protein>
    <submittedName>
        <fullName evidence="10">TonB-linked SusC/RagA family outer membrane protein</fullName>
    </submittedName>
</protein>